<reference evidence="7" key="1">
    <citation type="journal article" date="2023" name="G3 (Bethesda)">
        <title>A reference genome for the long-term kleptoplast-retaining sea slug Elysia crispata morphotype clarki.</title>
        <authorList>
            <person name="Eastman K.E."/>
            <person name="Pendleton A.L."/>
            <person name="Shaikh M.A."/>
            <person name="Suttiyut T."/>
            <person name="Ogas R."/>
            <person name="Tomko P."/>
            <person name="Gavelis G."/>
            <person name="Widhalm J.R."/>
            <person name="Wisecaver J.H."/>
        </authorList>
    </citation>
    <scope>NUCLEOTIDE SEQUENCE</scope>
    <source>
        <strain evidence="7">ECLA1</strain>
    </source>
</reference>
<dbReference type="Pfam" id="PF00001">
    <property type="entry name" value="7tm_1"/>
    <property type="match status" value="1"/>
</dbReference>
<evidence type="ECO:0000259" key="6">
    <source>
        <dbReference type="PROSITE" id="PS50262"/>
    </source>
</evidence>
<organism evidence="7 8">
    <name type="scientific">Elysia crispata</name>
    <name type="common">lettuce slug</name>
    <dbReference type="NCBI Taxonomy" id="231223"/>
    <lineage>
        <taxon>Eukaryota</taxon>
        <taxon>Metazoa</taxon>
        <taxon>Spiralia</taxon>
        <taxon>Lophotrochozoa</taxon>
        <taxon>Mollusca</taxon>
        <taxon>Gastropoda</taxon>
        <taxon>Heterobranchia</taxon>
        <taxon>Euthyneura</taxon>
        <taxon>Panpulmonata</taxon>
        <taxon>Sacoglossa</taxon>
        <taxon>Placobranchoidea</taxon>
        <taxon>Plakobranchidae</taxon>
        <taxon>Elysia</taxon>
    </lineage>
</organism>
<protein>
    <recommendedName>
        <fullName evidence="6">G-protein coupled receptors family 1 profile domain-containing protein</fullName>
    </recommendedName>
</protein>
<dbReference type="SUPFAM" id="SSF81321">
    <property type="entry name" value="Family A G protein-coupled receptor-like"/>
    <property type="match status" value="1"/>
</dbReference>
<feature type="transmembrane region" description="Helical" evidence="5">
    <location>
        <begin position="155"/>
        <end position="174"/>
    </location>
</feature>
<proteinExistence type="predicted"/>
<keyword evidence="8" id="KW-1185">Reference proteome</keyword>
<dbReference type="PANTHER" id="PTHR46641">
    <property type="entry name" value="FMRFAMIDE RECEPTOR-RELATED"/>
    <property type="match status" value="1"/>
</dbReference>
<evidence type="ECO:0000256" key="1">
    <source>
        <dbReference type="ARBA" id="ARBA00004370"/>
    </source>
</evidence>
<dbReference type="Proteomes" id="UP001283361">
    <property type="component" value="Unassembled WGS sequence"/>
</dbReference>
<comment type="caution">
    <text evidence="7">The sequence shown here is derived from an EMBL/GenBank/DDBJ whole genome shotgun (WGS) entry which is preliminary data.</text>
</comment>
<dbReference type="Gene3D" id="1.20.1070.10">
    <property type="entry name" value="Rhodopsin 7-helix transmembrane proteins"/>
    <property type="match status" value="1"/>
</dbReference>
<dbReference type="PRINTS" id="PR00237">
    <property type="entry name" value="GPCRRHODOPSN"/>
</dbReference>
<feature type="transmembrane region" description="Helical" evidence="5">
    <location>
        <begin position="28"/>
        <end position="57"/>
    </location>
</feature>
<feature type="transmembrane region" description="Helical" evidence="5">
    <location>
        <begin position="205"/>
        <end position="230"/>
    </location>
</feature>
<comment type="subcellular location">
    <subcellularLocation>
        <location evidence="1">Membrane</location>
    </subcellularLocation>
</comment>
<dbReference type="GO" id="GO:0016020">
    <property type="term" value="C:membrane"/>
    <property type="evidence" value="ECO:0007669"/>
    <property type="project" value="UniProtKB-SubCell"/>
</dbReference>
<evidence type="ECO:0000313" key="7">
    <source>
        <dbReference type="EMBL" id="KAK3768672.1"/>
    </source>
</evidence>
<evidence type="ECO:0000313" key="8">
    <source>
        <dbReference type="Proteomes" id="UP001283361"/>
    </source>
</evidence>
<dbReference type="EMBL" id="JAWDGP010004033">
    <property type="protein sequence ID" value="KAK3768672.1"/>
    <property type="molecule type" value="Genomic_DNA"/>
</dbReference>
<keyword evidence="2 5" id="KW-0812">Transmembrane</keyword>
<dbReference type="GO" id="GO:0004930">
    <property type="term" value="F:G protein-coupled receptor activity"/>
    <property type="evidence" value="ECO:0007669"/>
    <property type="project" value="InterPro"/>
</dbReference>
<keyword evidence="4 5" id="KW-0472">Membrane</keyword>
<evidence type="ECO:0000256" key="5">
    <source>
        <dbReference type="SAM" id="Phobius"/>
    </source>
</evidence>
<accession>A0AAE0ZHX2</accession>
<evidence type="ECO:0000256" key="3">
    <source>
        <dbReference type="ARBA" id="ARBA00022989"/>
    </source>
</evidence>
<name>A0AAE0ZHX2_9GAST</name>
<evidence type="ECO:0000256" key="2">
    <source>
        <dbReference type="ARBA" id="ARBA00022692"/>
    </source>
</evidence>
<dbReference type="AlphaFoldDB" id="A0AAE0ZHX2"/>
<feature type="transmembrane region" description="Helical" evidence="5">
    <location>
        <begin position="69"/>
        <end position="93"/>
    </location>
</feature>
<keyword evidence="3 5" id="KW-1133">Transmembrane helix</keyword>
<dbReference type="InterPro" id="IPR017452">
    <property type="entry name" value="GPCR_Rhodpsn_7TM"/>
</dbReference>
<dbReference type="InterPro" id="IPR052954">
    <property type="entry name" value="GPCR-Ligand_Int"/>
</dbReference>
<dbReference type="PANTHER" id="PTHR46641:SF2">
    <property type="entry name" value="FMRFAMIDE RECEPTOR"/>
    <property type="match status" value="1"/>
</dbReference>
<feature type="domain" description="G-protein coupled receptors family 1 profile" evidence="6">
    <location>
        <begin position="48"/>
        <end position="303"/>
    </location>
</feature>
<evidence type="ECO:0000256" key="4">
    <source>
        <dbReference type="ARBA" id="ARBA00023136"/>
    </source>
</evidence>
<dbReference type="InterPro" id="IPR000276">
    <property type="entry name" value="GPCR_Rhodpsn"/>
</dbReference>
<dbReference type="PROSITE" id="PS50262">
    <property type="entry name" value="G_PROTEIN_RECEP_F1_2"/>
    <property type="match status" value="1"/>
</dbReference>
<sequence>MSTITRNSSLFYDSDGQGSLFSKMVRDIFVIINMAILAQIISVFGVVANIINIVVFIKQGFGEAMTVTLTGLAVADLGTVISQVWLSICWNPWFHYDRLRLPFRPLQIVYLSAGHPRLSSVRTSAWILSLATFERCLCITLPFKVRQIITPYRARVFVIVVFVVNTACAVPFYYTSRIVQFFDSYLNRSYLVLTFTKDRQQIDNVFFAISVSLSVIPFLAVTIFTVVLVYSLDKASKWRESVKSSDTISNQIGVKKRQTKQCAGNTDDAKKTQLQQANKNKRAAKMVTLISTVFIACNLPNTVNQLPQGRPTTLAGPGSLIRDTHGLEYTEVVYTVGVLAHFFLGSPPSPT</sequence>
<gene>
    <name evidence="7" type="ORF">RRG08_065966</name>
</gene>